<protein>
    <submittedName>
        <fullName evidence="9">Uncharacterized protein LOC106468738</fullName>
    </submittedName>
</protein>
<dbReference type="RefSeq" id="XP_013784640.2">
    <property type="nucleotide sequence ID" value="XM_013929186.2"/>
</dbReference>
<reference evidence="9" key="1">
    <citation type="submission" date="2025-08" db="UniProtKB">
        <authorList>
            <consortium name="RefSeq"/>
        </authorList>
    </citation>
    <scope>IDENTIFICATION</scope>
    <source>
        <tissue evidence="9">Muscle</tissue>
    </source>
</reference>
<dbReference type="GeneID" id="106468738"/>
<evidence type="ECO:0000256" key="5">
    <source>
        <dbReference type="ARBA" id="ARBA00023306"/>
    </source>
</evidence>
<dbReference type="PANTHER" id="PTHR10265:SF45">
    <property type="entry name" value="DACAPO"/>
    <property type="match status" value="1"/>
</dbReference>
<keyword evidence="4" id="KW-0539">Nucleus</keyword>
<keyword evidence="5" id="KW-0131">Cell cycle</keyword>
<dbReference type="Proteomes" id="UP000694941">
    <property type="component" value="Unplaced"/>
</dbReference>
<evidence type="ECO:0000256" key="2">
    <source>
        <dbReference type="ARBA" id="ARBA00006726"/>
    </source>
</evidence>
<dbReference type="PANTHER" id="PTHR10265">
    <property type="entry name" value="CYCLIN-DEPENDENT KINASE INHIBITOR 1"/>
    <property type="match status" value="1"/>
</dbReference>
<accession>A0ABM1BLX2</accession>
<dbReference type="Gene3D" id="4.10.365.10">
    <property type="entry name" value="p27"/>
    <property type="match status" value="1"/>
</dbReference>
<evidence type="ECO:0000256" key="3">
    <source>
        <dbReference type="ARBA" id="ARBA00023013"/>
    </source>
</evidence>
<comment type="subcellular location">
    <subcellularLocation>
        <location evidence="1">Nucleus</location>
    </subcellularLocation>
</comment>
<feature type="domain" description="Cyclin-dependent kinase inhibitor" evidence="7">
    <location>
        <begin position="30"/>
        <end position="77"/>
    </location>
</feature>
<evidence type="ECO:0000313" key="9">
    <source>
        <dbReference type="RefSeq" id="XP_013784640.2"/>
    </source>
</evidence>
<feature type="region of interest" description="Disordered" evidence="6">
    <location>
        <begin position="1"/>
        <end position="24"/>
    </location>
</feature>
<gene>
    <name evidence="9" type="primary">LOC106468738</name>
</gene>
<evidence type="ECO:0000256" key="1">
    <source>
        <dbReference type="ARBA" id="ARBA00004123"/>
    </source>
</evidence>
<keyword evidence="3" id="KW-0649">Protein kinase inhibitor</keyword>
<evidence type="ECO:0000313" key="8">
    <source>
        <dbReference type="Proteomes" id="UP000694941"/>
    </source>
</evidence>
<evidence type="ECO:0000256" key="4">
    <source>
        <dbReference type="ARBA" id="ARBA00023242"/>
    </source>
</evidence>
<dbReference type="Pfam" id="PF02234">
    <property type="entry name" value="CDI"/>
    <property type="match status" value="1"/>
</dbReference>
<dbReference type="InterPro" id="IPR044898">
    <property type="entry name" value="CDI_dom_sf"/>
</dbReference>
<dbReference type="InterPro" id="IPR003175">
    <property type="entry name" value="CDI_dom"/>
</dbReference>
<sequence length="168" mass="19610">MSTGHVAQSWSEEPPVDRRPAEASRACRALFGPTDREENLRFVREEMDKINNLDRERWNFDFKSETPLSGRYEWSKVDKHSKHQVTKQTFIQTMVIQSNKDTAIPDKVNLVKSDSVPDNLVAPEDHDLTRKPRQTRITDYMQKRKQSRMDLRNSDPDVGIKILRRASS</sequence>
<evidence type="ECO:0000256" key="6">
    <source>
        <dbReference type="SAM" id="MobiDB-lite"/>
    </source>
</evidence>
<comment type="similarity">
    <text evidence="2">Belongs to the CDI family.</text>
</comment>
<organism evidence="8 9">
    <name type="scientific">Limulus polyphemus</name>
    <name type="common">Atlantic horseshoe crab</name>
    <dbReference type="NCBI Taxonomy" id="6850"/>
    <lineage>
        <taxon>Eukaryota</taxon>
        <taxon>Metazoa</taxon>
        <taxon>Ecdysozoa</taxon>
        <taxon>Arthropoda</taxon>
        <taxon>Chelicerata</taxon>
        <taxon>Merostomata</taxon>
        <taxon>Xiphosura</taxon>
        <taxon>Limulidae</taxon>
        <taxon>Limulus</taxon>
    </lineage>
</organism>
<proteinExistence type="inferred from homology"/>
<keyword evidence="8" id="KW-1185">Reference proteome</keyword>
<feature type="compositionally biased region" description="Polar residues" evidence="6">
    <location>
        <begin position="1"/>
        <end position="11"/>
    </location>
</feature>
<name>A0ABM1BLX2_LIMPO</name>
<evidence type="ECO:0000259" key="7">
    <source>
        <dbReference type="Pfam" id="PF02234"/>
    </source>
</evidence>